<dbReference type="PANTHER" id="PTHR24173:SF74">
    <property type="entry name" value="ANKYRIN REPEAT DOMAIN-CONTAINING PROTEIN 16"/>
    <property type="match status" value="1"/>
</dbReference>
<feature type="repeat" description="ANK" evidence="3">
    <location>
        <begin position="36"/>
        <end position="68"/>
    </location>
</feature>
<dbReference type="EMBL" id="LNYS01000016">
    <property type="protein sequence ID" value="KTD48075.1"/>
    <property type="molecule type" value="Genomic_DNA"/>
</dbReference>
<proteinExistence type="predicted"/>
<comment type="caution">
    <text evidence="4">The sequence shown here is derived from an EMBL/GenBank/DDBJ whole genome shotgun (WGS) entry which is preliminary data.</text>
</comment>
<gene>
    <name evidence="4" type="primary">arp_1</name>
    <name evidence="4" type="ORF">Lqui_2117</name>
</gene>
<accession>A0A0W0XTY2</accession>
<dbReference type="PROSITE" id="PS50088">
    <property type="entry name" value="ANK_REPEAT"/>
    <property type="match status" value="5"/>
</dbReference>
<reference evidence="4 5" key="1">
    <citation type="submission" date="2015-11" db="EMBL/GenBank/DDBJ databases">
        <title>Genomic analysis of 38 Legionella species identifies large and diverse effector repertoires.</title>
        <authorList>
            <person name="Burstein D."/>
            <person name="Amaro F."/>
            <person name="Zusman T."/>
            <person name="Lifshitz Z."/>
            <person name="Cohen O."/>
            <person name="Gilbert J.A."/>
            <person name="Pupko T."/>
            <person name="Shuman H.A."/>
            <person name="Segal G."/>
        </authorList>
    </citation>
    <scope>NUCLEOTIDE SEQUENCE [LARGE SCALE GENOMIC DNA]</scope>
    <source>
        <strain evidence="4 5">CDC#1442-AUS-E</strain>
    </source>
</reference>
<keyword evidence="2 3" id="KW-0040">ANK repeat</keyword>
<dbReference type="AlphaFoldDB" id="A0A0W0XTY2"/>
<protein>
    <submittedName>
        <fullName evidence="4">Ankyrin repeat protein</fullName>
    </submittedName>
</protein>
<dbReference type="SUPFAM" id="SSF48403">
    <property type="entry name" value="Ankyrin repeat"/>
    <property type="match status" value="1"/>
</dbReference>
<keyword evidence="1" id="KW-0677">Repeat</keyword>
<organism evidence="4 5">
    <name type="scientific">Legionella quinlivanii</name>
    <dbReference type="NCBI Taxonomy" id="45073"/>
    <lineage>
        <taxon>Bacteria</taxon>
        <taxon>Pseudomonadati</taxon>
        <taxon>Pseudomonadota</taxon>
        <taxon>Gammaproteobacteria</taxon>
        <taxon>Legionellales</taxon>
        <taxon>Legionellaceae</taxon>
        <taxon>Legionella</taxon>
    </lineage>
</organism>
<evidence type="ECO:0000256" key="3">
    <source>
        <dbReference type="PROSITE-ProRule" id="PRU00023"/>
    </source>
</evidence>
<dbReference type="Pfam" id="PF13637">
    <property type="entry name" value="Ank_4"/>
    <property type="match status" value="1"/>
</dbReference>
<sequence>MKEIDVQLFTACEKGSLDTVKKTIMLGADVNAENHHQFISLHIAARAGYVDIVDHLLDCGASIEARNQNDNTPLHSAAYGNQPAMIIKLIKRGASLSAVNKDGDTPLHSAAWKGNTDAVITLLQYKADINSRNNDGDSPLHLATWNNHTSTMRALIQKGANLEAASNSDETPLHLAVAKGHLAAFALLLTNSANVRAQNKKNETIFDMQEWSSIILNMTHFIQELSAIYLRKLSNPCTLFELDFFYFINKIFFTVLCKFEIISQSSLISNSDKNIGVIFQSKNEAIETILANVFFMLPDFKKEIGLSDGYRKKCSILLKATGFFKPGIELFPEDKHCNQDMVEKEFDKTLLLSELVDNECFKYI</sequence>
<dbReference type="PATRIC" id="fig|45073.5.peg.2232"/>
<dbReference type="PRINTS" id="PR01415">
    <property type="entry name" value="ANKYRIN"/>
</dbReference>
<dbReference type="SMART" id="SM00248">
    <property type="entry name" value="ANK"/>
    <property type="match status" value="6"/>
</dbReference>
<dbReference type="PROSITE" id="PS50297">
    <property type="entry name" value="ANK_REP_REGION"/>
    <property type="match status" value="5"/>
</dbReference>
<dbReference type="InterPro" id="IPR036770">
    <property type="entry name" value="Ankyrin_rpt-contain_sf"/>
</dbReference>
<evidence type="ECO:0000313" key="5">
    <source>
        <dbReference type="Proteomes" id="UP000054618"/>
    </source>
</evidence>
<dbReference type="InterPro" id="IPR002110">
    <property type="entry name" value="Ankyrin_rpt"/>
</dbReference>
<dbReference type="STRING" id="45073.Lqui_2117"/>
<dbReference type="Proteomes" id="UP000054618">
    <property type="component" value="Unassembled WGS sequence"/>
</dbReference>
<feature type="repeat" description="ANK" evidence="3">
    <location>
        <begin position="168"/>
        <end position="200"/>
    </location>
</feature>
<dbReference type="Gene3D" id="1.25.40.20">
    <property type="entry name" value="Ankyrin repeat-containing domain"/>
    <property type="match status" value="4"/>
</dbReference>
<feature type="repeat" description="ANK" evidence="3">
    <location>
        <begin position="69"/>
        <end position="101"/>
    </location>
</feature>
<dbReference type="RefSeq" id="WP_058508213.1">
    <property type="nucleotide sequence ID" value="NZ_CAAAIK010000043.1"/>
</dbReference>
<name>A0A0W0XTY2_9GAMM</name>
<dbReference type="PANTHER" id="PTHR24173">
    <property type="entry name" value="ANKYRIN REPEAT CONTAINING"/>
    <property type="match status" value="1"/>
</dbReference>
<feature type="repeat" description="ANK" evidence="3">
    <location>
        <begin position="102"/>
        <end position="134"/>
    </location>
</feature>
<dbReference type="Pfam" id="PF12796">
    <property type="entry name" value="Ank_2"/>
    <property type="match status" value="1"/>
</dbReference>
<evidence type="ECO:0000256" key="1">
    <source>
        <dbReference type="ARBA" id="ARBA00022737"/>
    </source>
</evidence>
<evidence type="ECO:0000313" key="4">
    <source>
        <dbReference type="EMBL" id="KTD48075.1"/>
    </source>
</evidence>
<keyword evidence="5" id="KW-1185">Reference proteome</keyword>
<evidence type="ECO:0000256" key="2">
    <source>
        <dbReference type="ARBA" id="ARBA00023043"/>
    </source>
</evidence>
<feature type="repeat" description="ANK" evidence="3">
    <location>
        <begin position="135"/>
        <end position="167"/>
    </location>
</feature>
<dbReference type="OrthoDB" id="5649561at2"/>